<organism evidence="1 2">
    <name type="scientific">Rhabdonatronobacter sediminivivens</name>
    <dbReference type="NCBI Taxonomy" id="2743469"/>
    <lineage>
        <taxon>Bacteria</taxon>
        <taxon>Pseudomonadati</taxon>
        <taxon>Pseudomonadota</taxon>
        <taxon>Alphaproteobacteria</taxon>
        <taxon>Rhodobacterales</taxon>
        <taxon>Paracoccaceae</taxon>
        <taxon>Rhabdonatronobacter</taxon>
    </lineage>
</organism>
<gene>
    <name evidence="1" type="ORF">HUK65_01785</name>
</gene>
<reference evidence="1 2" key="1">
    <citation type="journal article" date="2000" name="Arch. Microbiol.">
        <title>Rhodobaca bogoriensis gen. nov. and sp. nov., an alkaliphilic purple nonsulfur bacterium from African Rift Valley soda lakes.</title>
        <authorList>
            <person name="Milford A.D."/>
            <person name="Achenbach L.A."/>
            <person name="Jung D.O."/>
            <person name="Madigan M.T."/>
        </authorList>
    </citation>
    <scope>NUCLEOTIDE SEQUENCE [LARGE SCALE GENOMIC DNA]</scope>
    <source>
        <strain evidence="1 2">2376</strain>
    </source>
</reference>
<comment type="caution">
    <text evidence="1">The sequence shown here is derived from an EMBL/GenBank/DDBJ whole genome shotgun (WGS) entry which is preliminary data.</text>
</comment>
<accession>A0A7Z0KXJ9</accession>
<dbReference type="EMBL" id="JACBXS010000002">
    <property type="protein sequence ID" value="NYS23706.1"/>
    <property type="molecule type" value="Genomic_DNA"/>
</dbReference>
<proteinExistence type="predicted"/>
<evidence type="ECO:0000313" key="2">
    <source>
        <dbReference type="Proteomes" id="UP000529417"/>
    </source>
</evidence>
<dbReference type="Proteomes" id="UP000529417">
    <property type="component" value="Unassembled WGS sequence"/>
</dbReference>
<name>A0A7Z0KXJ9_9RHOB</name>
<evidence type="ECO:0000313" key="1">
    <source>
        <dbReference type="EMBL" id="NYS23706.1"/>
    </source>
</evidence>
<sequence>MWDYEAEAFVVTDIIGNWAPPALAGPEVAQPHDAELWMLWGAMHNLRSTLQEAGVMREAEIGPTLLPGTLELVGTTGAGEFVEEGQYWSLFHNNFGNSGHLTFAVEEGKTYRIVFQVLPDSPDVARLYTNSINTGGTGNFAQGEVHTREFVAGGTVASLGARAAGGTSDTVYLRVFAMNEVLS</sequence>
<keyword evidence="2" id="KW-1185">Reference proteome</keyword>
<dbReference type="AlphaFoldDB" id="A0A7Z0KXJ9"/>
<protein>
    <submittedName>
        <fullName evidence="1">Uncharacterized protein</fullName>
    </submittedName>
</protein>